<evidence type="ECO:0000256" key="6">
    <source>
        <dbReference type="ARBA" id="ARBA00023239"/>
    </source>
</evidence>
<dbReference type="GO" id="GO:0005737">
    <property type="term" value="C:cytoplasm"/>
    <property type="evidence" value="ECO:0007669"/>
    <property type="project" value="UniProtKB-SubCell"/>
</dbReference>
<protein>
    <recommendedName>
        <fullName evidence="8">3-hydroxyacyl-[acyl-carrier-protein] dehydratase FabZ</fullName>
        <ecNumber evidence="8">4.2.1.59</ecNumber>
    </recommendedName>
    <alternativeName>
        <fullName evidence="8">(3R)-hydroxymyristoyl-[acyl-carrier-protein] dehydratase</fullName>
        <shortName evidence="8">(3R)-hydroxymyristoyl-ACP dehydrase</shortName>
    </alternativeName>
    <alternativeName>
        <fullName evidence="8">Beta-hydroxyacyl-ACP dehydratase</fullName>
    </alternativeName>
</protein>
<feature type="active site" evidence="8">
    <location>
        <position position="56"/>
    </location>
</feature>
<dbReference type="Gene3D" id="3.10.129.10">
    <property type="entry name" value="Hotdog Thioesterase"/>
    <property type="match status" value="1"/>
</dbReference>
<dbReference type="InterPro" id="IPR010084">
    <property type="entry name" value="FabZ"/>
</dbReference>
<dbReference type="EC" id="4.2.1.59" evidence="8"/>
<dbReference type="STRING" id="91360.SAMN05660330_01546"/>
<evidence type="ECO:0000256" key="4">
    <source>
        <dbReference type="ARBA" id="ARBA00022556"/>
    </source>
</evidence>
<evidence type="ECO:0000256" key="2">
    <source>
        <dbReference type="ARBA" id="ARBA00022490"/>
    </source>
</evidence>
<keyword evidence="5 8" id="KW-0443">Lipid metabolism</keyword>
<evidence type="ECO:0000256" key="8">
    <source>
        <dbReference type="HAMAP-Rule" id="MF_00406"/>
    </source>
</evidence>
<keyword evidence="2 8" id="KW-0963">Cytoplasm</keyword>
<comment type="subcellular location">
    <subcellularLocation>
        <location evidence="1 8">Cytoplasm</location>
    </subcellularLocation>
</comment>
<comment type="catalytic activity">
    <reaction evidence="8">
        <text>a (3R)-hydroxyacyl-[ACP] = a (2E)-enoyl-[ACP] + H2O</text>
        <dbReference type="Rhea" id="RHEA:13097"/>
        <dbReference type="Rhea" id="RHEA-COMP:9925"/>
        <dbReference type="Rhea" id="RHEA-COMP:9945"/>
        <dbReference type="ChEBI" id="CHEBI:15377"/>
        <dbReference type="ChEBI" id="CHEBI:78784"/>
        <dbReference type="ChEBI" id="CHEBI:78827"/>
        <dbReference type="EC" id="4.2.1.59"/>
    </reaction>
</comment>
<dbReference type="GO" id="GO:0009245">
    <property type="term" value="P:lipid A biosynthetic process"/>
    <property type="evidence" value="ECO:0007669"/>
    <property type="project" value="UniProtKB-UniRule"/>
</dbReference>
<dbReference type="EMBL" id="FNJI01000008">
    <property type="protein sequence ID" value="SDO99028.1"/>
    <property type="molecule type" value="Genomic_DNA"/>
</dbReference>
<dbReference type="Proteomes" id="UP000199073">
    <property type="component" value="Unassembled WGS sequence"/>
</dbReference>
<evidence type="ECO:0000256" key="5">
    <source>
        <dbReference type="ARBA" id="ARBA00023098"/>
    </source>
</evidence>
<dbReference type="InterPro" id="IPR013114">
    <property type="entry name" value="FabA_FabZ"/>
</dbReference>
<comment type="similarity">
    <text evidence="8">Belongs to the thioester dehydratase family. FabZ subfamily.</text>
</comment>
<evidence type="ECO:0000313" key="10">
    <source>
        <dbReference type="Proteomes" id="UP000199073"/>
    </source>
</evidence>
<keyword evidence="3 8" id="KW-0444">Lipid biosynthesis</keyword>
<organism evidence="9 10">
    <name type="scientific">Desulforhopalus singaporensis</name>
    <dbReference type="NCBI Taxonomy" id="91360"/>
    <lineage>
        <taxon>Bacteria</taxon>
        <taxon>Pseudomonadati</taxon>
        <taxon>Thermodesulfobacteriota</taxon>
        <taxon>Desulfobulbia</taxon>
        <taxon>Desulfobulbales</taxon>
        <taxon>Desulfocapsaceae</taxon>
        <taxon>Desulforhopalus</taxon>
    </lineage>
</organism>
<dbReference type="Pfam" id="PF07977">
    <property type="entry name" value="FabA"/>
    <property type="match status" value="1"/>
</dbReference>
<keyword evidence="10" id="KW-1185">Reference proteome</keyword>
<dbReference type="RefSeq" id="WP_092221472.1">
    <property type="nucleotide sequence ID" value="NZ_FNJI01000008.1"/>
</dbReference>
<accession>A0A1H0P2S6</accession>
<dbReference type="GO" id="GO:0006633">
    <property type="term" value="P:fatty acid biosynthetic process"/>
    <property type="evidence" value="ECO:0007669"/>
    <property type="project" value="UniProtKB-UniRule"/>
</dbReference>
<dbReference type="InterPro" id="IPR029069">
    <property type="entry name" value="HotDog_dom_sf"/>
</dbReference>
<keyword evidence="4 8" id="KW-0441">Lipid A biosynthesis</keyword>
<dbReference type="SUPFAM" id="SSF54637">
    <property type="entry name" value="Thioesterase/thiol ester dehydrase-isomerase"/>
    <property type="match status" value="1"/>
</dbReference>
<proteinExistence type="inferred from homology"/>
<gene>
    <name evidence="8" type="primary">fabZ</name>
    <name evidence="9" type="ORF">SAMN05660330_01546</name>
</gene>
<dbReference type="OrthoDB" id="9772788at2"/>
<dbReference type="NCBIfam" id="TIGR01750">
    <property type="entry name" value="fabZ"/>
    <property type="match status" value="1"/>
</dbReference>
<dbReference type="CDD" id="cd01288">
    <property type="entry name" value="FabZ"/>
    <property type="match status" value="1"/>
</dbReference>
<dbReference type="NCBIfam" id="NF000582">
    <property type="entry name" value="PRK00006.1"/>
    <property type="match status" value="1"/>
</dbReference>
<name>A0A1H0P2S6_9BACT</name>
<sequence>MSEIVIPEKIDILGILDLLPHRYPFVMVDRILSLDLGKEIVGLKNVTINEPFFQGHFPQRPIMPGVLILEGMAQVGGIMAFYANPEAIGKKLLFFAGIDKARFRQPVVPGDQLIFTLNMLRQKRNITSMSARASVDDKVVAEAELMATFSPDPGGRS</sequence>
<dbReference type="FunFam" id="3.10.129.10:FF:000001">
    <property type="entry name" value="3-hydroxyacyl-[acyl-carrier-protein] dehydratase FabZ"/>
    <property type="match status" value="1"/>
</dbReference>
<dbReference type="AlphaFoldDB" id="A0A1H0P2S6"/>
<evidence type="ECO:0000256" key="3">
    <source>
        <dbReference type="ARBA" id="ARBA00022516"/>
    </source>
</evidence>
<dbReference type="HAMAP" id="MF_00406">
    <property type="entry name" value="FabZ"/>
    <property type="match status" value="1"/>
</dbReference>
<dbReference type="GO" id="GO:0019171">
    <property type="term" value="F:(3R)-hydroxyacyl-[acyl-carrier-protein] dehydratase activity"/>
    <property type="evidence" value="ECO:0007669"/>
    <property type="project" value="UniProtKB-EC"/>
</dbReference>
<evidence type="ECO:0000313" key="9">
    <source>
        <dbReference type="EMBL" id="SDO99028.1"/>
    </source>
</evidence>
<reference evidence="9 10" key="1">
    <citation type="submission" date="2016-10" db="EMBL/GenBank/DDBJ databases">
        <authorList>
            <person name="de Groot N.N."/>
        </authorList>
    </citation>
    <scope>NUCLEOTIDE SEQUENCE [LARGE SCALE GENOMIC DNA]</scope>
    <source>
        <strain evidence="9 10">DSM 12130</strain>
    </source>
</reference>
<comment type="function">
    <text evidence="7 8">Involved in unsaturated fatty acids biosynthesis. Catalyzes the dehydration of short chain beta-hydroxyacyl-ACPs and long chain saturated and unsaturated beta-hydroxyacyl-ACPs.</text>
</comment>
<evidence type="ECO:0000256" key="1">
    <source>
        <dbReference type="ARBA" id="ARBA00004496"/>
    </source>
</evidence>
<dbReference type="PANTHER" id="PTHR30272:SF1">
    <property type="entry name" value="3-HYDROXYACYL-[ACYL-CARRIER-PROTEIN] DEHYDRATASE"/>
    <property type="match status" value="1"/>
</dbReference>
<dbReference type="GO" id="GO:0016020">
    <property type="term" value="C:membrane"/>
    <property type="evidence" value="ECO:0007669"/>
    <property type="project" value="GOC"/>
</dbReference>
<evidence type="ECO:0000256" key="7">
    <source>
        <dbReference type="ARBA" id="ARBA00025049"/>
    </source>
</evidence>
<dbReference type="PANTHER" id="PTHR30272">
    <property type="entry name" value="3-HYDROXYACYL-[ACYL-CARRIER-PROTEIN] DEHYDRATASE"/>
    <property type="match status" value="1"/>
</dbReference>
<keyword evidence="6 8" id="KW-0456">Lyase</keyword>